<sequence>MVHQGVNSAEENIRQQTIPSESDDKIELSNNDVKAYQSEIDEQAQSVAKREENSHKNEKKLSFKRRMRGQEYEGYSGKGSKFEYGI</sequence>
<protein>
    <submittedName>
        <fullName evidence="2">Uncharacterized protein</fullName>
    </submittedName>
</protein>
<name>A0ABD2NL34_9CUCU</name>
<accession>A0ABD2NL34</accession>
<evidence type="ECO:0000256" key="1">
    <source>
        <dbReference type="SAM" id="MobiDB-lite"/>
    </source>
</evidence>
<dbReference type="EMBL" id="JABFTP020000124">
    <property type="protein sequence ID" value="KAL3279239.1"/>
    <property type="molecule type" value="Genomic_DNA"/>
</dbReference>
<reference evidence="2 3" key="1">
    <citation type="journal article" date="2021" name="BMC Biol.">
        <title>Horizontally acquired antibacterial genes associated with adaptive radiation of ladybird beetles.</title>
        <authorList>
            <person name="Li H.S."/>
            <person name="Tang X.F."/>
            <person name="Huang Y.H."/>
            <person name="Xu Z.Y."/>
            <person name="Chen M.L."/>
            <person name="Du X.Y."/>
            <person name="Qiu B.Y."/>
            <person name="Chen P.T."/>
            <person name="Zhang W."/>
            <person name="Slipinski A."/>
            <person name="Escalona H.E."/>
            <person name="Waterhouse R.M."/>
            <person name="Zwick A."/>
            <person name="Pang H."/>
        </authorList>
    </citation>
    <scope>NUCLEOTIDE SEQUENCE [LARGE SCALE GENOMIC DNA]</scope>
    <source>
        <strain evidence="2">SYSU2018</strain>
    </source>
</reference>
<evidence type="ECO:0000313" key="3">
    <source>
        <dbReference type="Proteomes" id="UP001516400"/>
    </source>
</evidence>
<organism evidence="2 3">
    <name type="scientific">Cryptolaemus montrouzieri</name>
    <dbReference type="NCBI Taxonomy" id="559131"/>
    <lineage>
        <taxon>Eukaryota</taxon>
        <taxon>Metazoa</taxon>
        <taxon>Ecdysozoa</taxon>
        <taxon>Arthropoda</taxon>
        <taxon>Hexapoda</taxon>
        <taxon>Insecta</taxon>
        <taxon>Pterygota</taxon>
        <taxon>Neoptera</taxon>
        <taxon>Endopterygota</taxon>
        <taxon>Coleoptera</taxon>
        <taxon>Polyphaga</taxon>
        <taxon>Cucujiformia</taxon>
        <taxon>Coccinelloidea</taxon>
        <taxon>Coccinellidae</taxon>
        <taxon>Scymninae</taxon>
        <taxon>Scymnini</taxon>
        <taxon>Cryptolaemus</taxon>
    </lineage>
</organism>
<feature type="compositionally biased region" description="Polar residues" evidence="1">
    <location>
        <begin position="1"/>
        <end position="20"/>
    </location>
</feature>
<keyword evidence="3" id="KW-1185">Reference proteome</keyword>
<proteinExistence type="predicted"/>
<feature type="region of interest" description="Disordered" evidence="1">
    <location>
        <begin position="1"/>
        <end position="86"/>
    </location>
</feature>
<gene>
    <name evidence="2" type="ORF">HHI36_016752</name>
</gene>
<dbReference type="Proteomes" id="UP001516400">
    <property type="component" value="Unassembled WGS sequence"/>
</dbReference>
<comment type="caution">
    <text evidence="2">The sequence shown here is derived from an EMBL/GenBank/DDBJ whole genome shotgun (WGS) entry which is preliminary data.</text>
</comment>
<dbReference type="AlphaFoldDB" id="A0ABD2NL34"/>
<feature type="compositionally biased region" description="Basic and acidic residues" evidence="1">
    <location>
        <begin position="48"/>
        <end position="61"/>
    </location>
</feature>
<evidence type="ECO:0000313" key="2">
    <source>
        <dbReference type="EMBL" id="KAL3279239.1"/>
    </source>
</evidence>